<sequence length="138" mass="15416">MSLTLTGTSAGHIYFFDGPNLFGNSVDYAFSEVQRCYSLPCFNDRTRSLMFRKLPQDGHLVVYKDTGCQGKHNKIAPSPHGEVKYKNGNGAFDFGISSFMIWSSGMYATNGMTNICEDHDRERLAMNSTDNSTGEARY</sequence>
<dbReference type="Proteomes" id="UP001632037">
    <property type="component" value="Unassembled WGS sequence"/>
</dbReference>
<dbReference type="EMBL" id="JBIMZQ010000063">
    <property type="protein sequence ID" value="KAL3657540.1"/>
    <property type="molecule type" value="Genomic_DNA"/>
</dbReference>
<proteinExistence type="predicted"/>
<comment type="caution">
    <text evidence="1">The sequence shown here is derived from an EMBL/GenBank/DDBJ whole genome shotgun (WGS) entry which is preliminary data.</text>
</comment>
<dbReference type="SUPFAM" id="SSF49695">
    <property type="entry name" value="gamma-Crystallin-like"/>
    <property type="match status" value="1"/>
</dbReference>
<name>A0ABD3ESR9_9STRA</name>
<gene>
    <name evidence="1" type="ORF">V7S43_017507</name>
</gene>
<keyword evidence="2" id="KW-1185">Reference proteome</keyword>
<protein>
    <submittedName>
        <fullName evidence="1">Uncharacterized protein</fullName>
    </submittedName>
</protein>
<organism evidence="1 2">
    <name type="scientific">Phytophthora oleae</name>
    <dbReference type="NCBI Taxonomy" id="2107226"/>
    <lineage>
        <taxon>Eukaryota</taxon>
        <taxon>Sar</taxon>
        <taxon>Stramenopiles</taxon>
        <taxon>Oomycota</taxon>
        <taxon>Peronosporomycetes</taxon>
        <taxon>Peronosporales</taxon>
        <taxon>Peronosporaceae</taxon>
        <taxon>Phytophthora</taxon>
    </lineage>
</organism>
<dbReference type="InterPro" id="IPR011024">
    <property type="entry name" value="G_crystallin-like"/>
</dbReference>
<dbReference type="AlphaFoldDB" id="A0ABD3ESR9"/>
<evidence type="ECO:0000313" key="2">
    <source>
        <dbReference type="Proteomes" id="UP001632037"/>
    </source>
</evidence>
<accession>A0ABD3ESR9</accession>
<reference evidence="1 2" key="1">
    <citation type="submission" date="2024-09" db="EMBL/GenBank/DDBJ databases">
        <title>Genome sequencing and assembly of Phytophthora oleae, isolate VK10A, causative agent of rot of olive drupes.</title>
        <authorList>
            <person name="Conti Taguali S."/>
            <person name="Riolo M."/>
            <person name="La Spada F."/>
            <person name="Cacciola S.O."/>
            <person name="Dionisio G."/>
        </authorList>
    </citation>
    <scope>NUCLEOTIDE SEQUENCE [LARGE SCALE GENOMIC DNA]</scope>
    <source>
        <strain evidence="1 2">VK10A</strain>
    </source>
</reference>
<dbReference type="Gene3D" id="2.60.20.10">
    <property type="entry name" value="Crystallins"/>
    <property type="match status" value="1"/>
</dbReference>
<evidence type="ECO:0000313" key="1">
    <source>
        <dbReference type="EMBL" id="KAL3657540.1"/>
    </source>
</evidence>